<protein>
    <recommendedName>
        <fullName evidence="5 10">2-dehydropantoate 2-reductase</fullName>
        <ecNumber evidence="4 10">1.1.1.169</ecNumber>
    </recommendedName>
    <alternativeName>
        <fullName evidence="8 10">Ketopantoate reductase</fullName>
    </alternativeName>
</protein>
<comment type="catalytic activity">
    <reaction evidence="9 10">
        <text>(R)-pantoate + NADP(+) = 2-dehydropantoate + NADPH + H(+)</text>
        <dbReference type="Rhea" id="RHEA:16233"/>
        <dbReference type="ChEBI" id="CHEBI:11561"/>
        <dbReference type="ChEBI" id="CHEBI:15378"/>
        <dbReference type="ChEBI" id="CHEBI:15980"/>
        <dbReference type="ChEBI" id="CHEBI:57783"/>
        <dbReference type="ChEBI" id="CHEBI:58349"/>
        <dbReference type="EC" id="1.1.1.169"/>
    </reaction>
</comment>
<dbReference type="InterPro" id="IPR008927">
    <property type="entry name" value="6-PGluconate_DH-like_C_sf"/>
</dbReference>
<accession>A0A7X6DSM2</accession>
<dbReference type="Gene3D" id="1.10.1040.10">
    <property type="entry name" value="N-(1-d-carboxylethyl)-l-norvaline Dehydrogenase, domain 2"/>
    <property type="match status" value="1"/>
</dbReference>
<dbReference type="InterPro" id="IPR013328">
    <property type="entry name" value="6PGD_dom2"/>
</dbReference>
<dbReference type="InterPro" id="IPR013752">
    <property type="entry name" value="KPA_reductase"/>
</dbReference>
<evidence type="ECO:0000259" key="13">
    <source>
        <dbReference type="Pfam" id="PF08546"/>
    </source>
</evidence>
<feature type="domain" description="Ketopantoate reductase C-terminal" evidence="13">
    <location>
        <begin position="187"/>
        <end position="309"/>
    </location>
</feature>
<dbReference type="AlphaFoldDB" id="A0A7X6DSM2"/>
<dbReference type="GO" id="GO:0015940">
    <property type="term" value="P:pantothenate biosynthetic process"/>
    <property type="evidence" value="ECO:0007669"/>
    <property type="project" value="UniProtKB-UniPathway"/>
</dbReference>
<keyword evidence="11" id="KW-1133">Transmembrane helix</keyword>
<comment type="function">
    <text evidence="1 10">Catalyzes the NADPH-dependent reduction of ketopantoate into pantoic acid.</text>
</comment>
<dbReference type="NCBIfam" id="TIGR00745">
    <property type="entry name" value="apbA_panE"/>
    <property type="match status" value="1"/>
</dbReference>
<dbReference type="UniPathway" id="UPA00028">
    <property type="reaction ID" value="UER00004"/>
</dbReference>
<name>A0A7X6DSM2_9BACT</name>
<comment type="caution">
    <text evidence="14">The sequence shown here is derived from an EMBL/GenBank/DDBJ whole genome shotgun (WGS) entry which is preliminary data.</text>
</comment>
<evidence type="ECO:0000256" key="1">
    <source>
        <dbReference type="ARBA" id="ARBA00002919"/>
    </source>
</evidence>
<dbReference type="Pfam" id="PF02558">
    <property type="entry name" value="ApbA"/>
    <property type="match status" value="1"/>
</dbReference>
<dbReference type="FunFam" id="1.10.1040.10:FF:000017">
    <property type="entry name" value="2-dehydropantoate 2-reductase"/>
    <property type="match status" value="1"/>
</dbReference>
<keyword evidence="7 10" id="KW-0560">Oxidoreductase</keyword>
<dbReference type="FunFam" id="3.40.50.720:FF:000307">
    <property type="entry name" value="2-dehydropantoate 2-reductase"/>
    <property type="match status" value="1"/>
</dbReference>
<keyword evidence="15" id="KW-1185">Reference proteome</keyword>
<sequence>MSIDNPQKQLKKVLVIGAGAVGGYFGALLCRSGIDVTFLVRPKSYRAIAGDGLQIKSVNGDFTVHPPLIQSVSQIDSVDLIILAVKAYDIPSLLEEIAPLVERGATLLTLQNGVDSEERILSYFKRDCLVAGVAYITSRLAAPGLIEHYRRGIISLGALSGEKSDRAAQIHQLLSNAGITAYLTGQIMKAKWEKLCWNATFNPLSVILDHPISLILDSAPLLEIVRQGIIEIIAVAAAEGIALKTNIIEETITASNQFREYHTSMYEDFKNGKPTEIEHLNGDLIRRGEKRGIPVPTHRALYGLVKGLEMKRAGGKPE</sequence>
<evidence type="ECO:0000256" key="2">
    <source>
        <dbReference type="ARBA" id="ARBA00004994"/>
    </source>
</evidence>
<dbReference type="SUPFAM" id="SSF51735">
    <property type="entry name" value="NAD(P)-binding Rossmann-fold domains"/>
    <property type="match status" value="1"/>
</dbReference>
<dbReference type="InterPro" id="IPR013332">
    <property type="entry name" value="KPR_N"/>
</dbReference>
<comment type="similarity">
    <text evidence="3 10">Belongs to the ketopantoate reductase family.</text>
</comment>
<evidence type="ECO:0000256" key="9">
    <source>
        <dbReference type="ARBA" id="ARBA00048793"/>
    </source>
</evidence>
<evidence type="ECO:0000313" key="15">
    <source>
        <dbReference type="Proteomes" id="UP000534783"/>
    </source>
</evidence>
<dbReference type="Gene3D" id="3.40.50.720">
    <property type="entry name" value="NAD(P)-binding Rossmann-like Domain"/>
    <property type="match status" value="1"/>
</dbReference>
<feature type="transmembrane region" description="Helical" evidence="11">
    <location>
        <begin position="12"/>
        <end position="34"/>
    </location>
</feature>
<evidence type="ECO:0000256" key="4">
    <source>
        <dbReference type="ARBA" id="ARBA00013014"/>
    </source>
</evidence>
<proteinExistence type="inferred from homology"/>
<dbReference type="EMBL" id="VTOW01000003">
    <property type="protein sequence ID" value="NKE72632.1"/>
    <property type="molecule type" value="Genomic_DNA"/>
</dbReference>
<evidence type="ECO:0000256" key="10">
    <source>
        <dbReference type="RuleBase" id="RU362068"/>
    </source>
</evidence>
<evidence type="ECO:0000313" key="14">
    <source>
        <dbReference type="EMBL" id="NKE72632.1"/>
    </source>
</evidence>
<dbReference type="InterPro" id="IPR051402">
    <property type="entry name" value="KPR-Related"/>
</dbReference>
<organism evidence="14 15">
    <name type="scientific">Candidatus Manganitrophus noduliformans</name>
    <dbReference type="NCBI Taxonomy" id="2606439"/>
    <lineage>
        <taxon>Bacteria</taxon>
        <taxon>Pseudomonadati</taxon>
        <taxon>Nitrospirota</taxon>
        <taxon>Nitrospiria</taxon>
        <taxon>Candidatus Troglogloeales</taxon>
        <taxon>Candidatus Manganitrophaceae</taxon>
        <taxon>Candidatus Manganitrophus</taxon>
    </lineage>
</organism>
<evidence type="ECO:0000256" key="11">
    <source>
        <dbReference type="SAM" id="Phobius"/>
    </source>
</evidence>
<keyword evidence="11" id="KW-0472">Membrane</keyword>
<reference evidence="14 15" key="1">
    <citation type="journal article" date="2020" name="Nature">
        <title>Bacterial chemolithoautotrophy via manganese oxidation.</title>
        <authorList>
            <person name="Yu H."/>
            <person name="Leadbetter J.R."/>
        </authorList>
    </citation>
    <scope>NUCLEOTIDE SEQUENCE [LARGE SCALE GENOMIC DNA]</scope>
    <source>
        <strain evidence="14 15">Mn-1</strain>
    </source>
</reference>
<evidence type="ECO:0000256" key="6">
    <source>
        <dbReference type="ARBA" id="ARBA00022857"/>
    </source>
</evidence>
<evidence type="ECO:0000256" key="5">
    <source>
        <dbReference type="ARBA" id="ARBA00019465"/>
    </source>
</evidence>
<keyword evidence="10" id="KW-0566">Pantothenate biosynthesis</keyword>
<evidence type="ECO:0000256" key="7">
    <source>
        <dbReference type="ARBA" id="ARBA00023002"/>
    </source>
</evidence>
<dbReference type="Pfam" id="PF08546">
    <property type="entry name" value="ApbA_C"/>
    <property type="match status" value="1"/>
</dbReference>
<dbReference type="SUPFAM" id="SSF48179">
    <property type="entry name" value="6-phosphogluconate dehydrogenase C-terminal domain-like"/>
    <property type="match status" value="1"/>
</dbReference>
<feature type="domain" description="Ketopantoate reductase N-terminal" evidence="12">
    <location>
        <begin position="13"/>
        <end position="160"/>
    </location>
</feature>
<dbReference type="InterPro" id="IPR036291">
    <property type="entry name" value="NAD(P)-bd_dom_sf"/>
</dbReference>
<dbReference type="GO" id="GO:0008677">
    <property type="term" value="F:2-dehydropantoate 2-reductase activity"/>
    <property type="evidence" value="ECO:0007669"/>
    <property type="project" value="UniProtKB-EC"/>
</dbReference>
<gene>
    <name evidence="14" type="ORF">MNODULE_17920</name>
</gene>
<evidence type="ECO:0000256" key="8">
    <source>
        <dbReference type="ARBA" id="ARBA00032024"/>
    </source>
</evidence>
<evidence type="ECO:0000259" key="12">
    <source>
        <dbReference type="Pfam" id="PF02558"/>
    </source>
</evidence>
<comment type="pathway">
    <text evidence="2 10">Cofactor biosynthesis; (R)-pantothenate biosynthesis; (R)-pantoate from 3-methyl-2-oxobutanoate: step 2/2.</text>
</comment>
<dbReference type="EC" id="1.1.1.169" evidence="4 10"/>
<evidence type="ECO:0000256" key="3">
    <source>
        <dbReference type="ARBA" id="ARBA00007870"/>
    </source>
</evidence>
<dbReference type="GO" id="GO:0005737">
    <property type="term" value="C:cytoplasm"/>
    <property type="evidence" value="ECO:0007669"/>
    <property type="project" value="TreeGrafter"/>
</dbReference>
<keyword evidence="11" id="KW-0812">Transmembrane</keyword>
<dbReference type="PANTHER" id="PTHR21708:SF26">
    <property type="entry name" value="2-DEHYDROPANTOATE 2-REDUCTASE"/>
    <property type="match status" value="1"/>
</dbReference>
<dbReference type="PANTHER" id="PTHR21708">
    <property type="entry name" value="PROBABLE 2-DEHYDROPANTOATE 2-REDUCTASE"/>
    <property type="match status" value="1"/>
</dbReference>
<dbReference type="InterPro" id="IPR003710">
    <property type="entry name" value="ApbA"/>
</dbReference>
<dbReference type="RefSeq" id="WP_168062471.1">
    <property type="nucleotide sequence ID" value="NZ_VTOW01000003.1"/>
</dbReference>
<keyword evidence="6 10" id="KW-0521">NADP</keyword>
<dbReference type="Proteomes" id="UP000534783">
    <property type="component" value="Unassembled WGS sequence"/>
</dbReference>